<accession>A0ABS1SLR0</accession>
<feature type="chain" id="PRO_5045401899" evidence="5">
    <location>
        <begin position="21"/>
        <end position="336"/>
    </location>
</feature>
<evidence type="ECO:0000313" key="7">
    <source>
        <dbReference type="EMBL" id="MBL3689096.1"/>
    </source>
</evidence>
<dbReference type="Gene3D" id="3.40.190.10">
    <property type="entry name" value="Periplasmic binding protein-like II"/>
    <property type="match status" value="2"/>
</dbReference>
<feature type="signal peptide" evidence="5">
    <location>
        <begin position="1"/>
        <end position="20"/>
    </location>
</feature>
<keyword evidence="3" id="KW-0813">Transport</keyword>
<dbReference type="InterPro" id="IPR015168">
    <property type="entry name" value="SsuA/THI5"/>
</dbReference>
<dbReference type="RefSeq" id="WP_202381057.1">
    <property type="nucleotide sequence ID" value="NZ_BAAAMA010000004.1"/>
</dbReference>
<comment type="similarity">
    <text evidence="2">Belongs to the bacterial solute-binding protein SsuA/TauA family.</text>
</comment>
<protein>
    <submittedName>
        <fullName evidence="7">Aliphatic sulfonate ABC transporter substrate-binding protein</fullName>
    </submittedName>
</protein>
<name>A0ABS1SLR0_9MICO</name>
<dbReference type="EMBL" id="QYAD01000001">
    <property type="protein sequence ID" value="MBL3689096.1"/>
    <property type="molecule type" value="Genomic_DNA"/>
</dbReference>
<evidence type="ECO:0000256" key="3">
    <source>
        <dbReference type="ARBA" id="ARBA00022448"/>
    </source>
</evidence>
<dbReference type="PANTHER" id="PTHR30024">
    <property type="entry name" value="ALIPHATIC SULFONATES-BINDING PROTEIN-RELATED"/>
    <property type="match status" value="1"/>
</dbReference>
<dbReference type="SUPFAM" id="SSF53850">
    <property type="entry name" value="Periplasmic binding protein-like II"/>
    <property type="match status" value="1"/>
</dbReference>
<dbReference type="NCBIfam" id="TIGR01728">
    <property type="entry name" value="SsuA_fam"/>
    <property type="match status" value="1"/>
</dbReference>
<keyword evidence="8" id="KW-1185">Reference proteome</keyword>
<evidence type="ECO:0000313" key="8">
    <source>
        <dbReference type="Proteomes" id="UP001646141"/>
    </source>
</evidence>
<comment type="caution">
    <text evidence="7">The sequence shown here is derived from an EMBL/GenBank/DDBJ whole genome shotgun (WGS) entry which is preliminary data.</text>
</comment>
<dbReference type="Pfam" id="PF09084">
    <property type="entry name" value="NMT1"/>
    <property type="match status" value="1"/>
</dbReference>
<dbReference type="Proteomes" id="UP001646141">
    <property type="component" value="Unassembled WGS sequence"/>
</dbReference>
<reference evidence="7 8" key="1">
    <citation type="submission" date="2018-09" db="EMBL/GenBank/DDBJ databases">
        <title>Comparative genomics of Leucobacter spp.</title>
        <authorList>
            <person name="Reis A.C."/>
            <person name="Kolvenbach B.A."/>
            <person name="Corvini P.F.X."/>
            <person name="Nunes O.C."/>
        </authorList>
    </citation>
    <scope>NUCLEOTIDE SEQUENCE [LARGE SCALE GENOMIC DNA]</scope>
    <source>
        <strain evidence="7 8">L-1</strain>
    </source>
</reference>
<evidence type="ECO:0000259" key="6">
    <source>
        <dbReference type="Pfam" id="PF09084"/>
    </source>
</evidence>
<proteinExistence type="inferred from homology"/>
<dbReference type="InterPro" id="IPR010067">
    <property type="entry name" value="ABC_SsuA_sub-bd"/>
</dbReference>
<dbReference type="PANTHER" id="PTHR30024:SF47">
    <property type="entry name" value="TAURINE-BINDING PERIPLASMIC PROTEIN"/>
    <property type="match status" value="1"/>
</dbReference>
<sequence>MTSRLLRSIALSATATAALALGLAGCSAQPAGSDAATGDAAGETIRMGTQPWLGYGQWYVAEDQGFFADRGVDVALSSFNADADVNAALAANRLDMANVGAQAALQFIEQGLDVSIVLMLDSATEADAILAGDGISDVTDLAGKKVAFERGATSEILLAEALDEAGLSFDDVSVVEASADKVAPMLLAGRVDAGVTYEPYVSEALGAGKGISAVATAGEFPGLITDVLVVRNEVLDERPDEVREVLASWDDAVSYTEANTDEARAIIAAGVGSDVSDLETAFDGVHYYSLAENRDLLTGSYATETLPALVSVAERIGLLSETVDAKTAVRAEFLGK</sequence>
<evidence type="ECO:0000256" key="5">
    <source>
        <dbReference type="SAM" id="SignalP"/>
    </source>
</evidence>
<evidence type="ECO:0000256" key="2">
    <source>
        <dbReference type="ARBA" id="ARBA00010742"/>
    </source>
</evidence>
<dbReference type="PROSITE" id="PS51257">
    <property type="entry name" value="PROKAR_LIPOPROTEIN"/>
    <property type="match status" value="1"/>
</dbReference>
<organism evidence="7 8">
    <name type="scientific">Leucobacter chromiireducens subsp. chromiireducens</name>
    <dbReference type="NCBI Taxonomy" id="660067"/>
    <lineage>
        <taxon>Bacteria</taxon>
        <taxon>Bacillati</taxon>
        <taxon>Actinomycetota</taxon>
        <taxon>Actinomycetes</taxon>
        <taxon>Micrococcales</taxon>
        <taxon>Microbacteriaceae</taxon>
        <taxon>Leucobacter</taxon>
    </lineage>
</organism>
<evidence type="ECO:0000256" key="4">
    <source>
        <dbReference type="ARBA" id="ARBA00022729"/>
    </source>
</evidence>
<evidence type="ECO:0000256" key="1">
    <source>
        <dbReference type="ARBA" id="ARBA00004418"/>
    </source>
</evidence>
<gene>
    <name evidence="7" type="ORF">D3226_03865</name>
</gene>
<feature type="domain" description="SsuA/THI5-like" evidence="6">
    <location>
        <begin position="58"/>
        <end position="263"/>
    </location>
</feature>
<keyword evidence="4 5" id="KW-0732">Signal</keyword>
<comment type="subcellular location">
    <subcellularLocation>
        <location evidence="1">Periplasm</location>
    </subcellularLocation>
</comment>